<keyword evidence="1 3" id="KW-0418">Kinase</keyword>
<dbReference type="GO" id="GO:0000824">
    <property type="term" value="F:inositol-1,4,5,6-tetrakisphosphate 3-kinase activity"/>
    <property type="evidence" value="ECO:0007669"/>
    <property type="project" value="TreeGrafter"/>
</dbReference>
<dbReference type="InterPro" id="IPR005522">
    <property type="entry name" value="IPK"/>
</dbReference>
<sequence length="515" mass="59226">MRAFRVPLIDFTDSESHTDFTISKPSSNHSFILLPLNPHHILHILFSLTIKLSLINFTHLLFYIDKNFEPKSNFDLSDYSDFKDQPKVNKKSNSTISYNLSSSFESPKSSPVLDFSDSKNQNTSPNDFNPFTHKYKPTPNTITKPLEKKYPNFLSGKAQTIIKHRNISSVTHKTNLSKYISQSPSSDSDSDLPEIDFIHKKKRFEKRRKNKTPNSLCLKPFINQVGGHTPFLKFSYNAICKPLNPQENRFYNMVDFLHPNLHKFLPEYLGHVNVTYRNNAHTGDIIPEVIFEKNKHIMPKYFPNYLKSKKPFSNKNYLAFTKKNKDNHKAESSPGIGDSFKLNHNKRWKHLQEVILKEALTTHALKQRQKLDDDSESISARRRHSSAGIHSFLSLKNNSTNPGSIGKSRPLFNEDKMNLNKLDLKKFMPQSRITQKSPNTYSNNNDTNIPTNEKSANFSIGPSNKYNLSESEFISDSEVTNNSENFLLNKNPQISKLNQKDQKLNMQNTATKGKP</sequence>
<feature type="compositionally biased region" description="Polar residues" evidence="2">
    <location>
        <begin position="431"/>
        <end position="462"/>
    </location>
</feature>
<dbReference type="SUPFAM" id="SSF56104">
    <property type="entry name" value="SAICAR synthase-like"/>
    <property type="match status" value="1"/>
</dbReference>
<keyword evidence="4" id="KW-1185">Reference proteome</keyword>
<name>A0A1R1YPZ4_9FUNG</name>
<dbReference type="EC" id="2.7.-.-" evidence="1"/>
<dbReference type="GO" id="GO:0008440">
    <property type="term" value="F:inositol-1,4,5-trisphosphate 3-kinase activity"/>
    <property type="evidence" value="ECO:0007669"/>
    <property type="project" value="TreeGrafter"/>
</dbReference>
<dbReference type="PANTHER" id="PTHR12400:SF21">
    <property type="entry name" value="KINASE"/>
    <property type="match status" value="1"/>
</dbReference>
<feature type="region of interest" description="Disordered" evidence="2">
    <location>
        <begin position="101"/>
        <end position="142"/>
    </location>
</feature>
<reference evidence="4" key="1">
    <citation type="submission" date="2017-01" db="EMBL/GenBank/DDBJ databases">
        <authorList>
            <person name="Wang Y."/>
            <person name="White M."/>
            <person name="Kvist S."/>
            <person name="Moncalvo J.-M."/>
        </authorList>
    </citation>
    <scope>NUCLEOTIDE SEQUENCE [LARGE SCALE GENOMIC DNA]</scope>
    <source>
        <strain evidence="4">ID-206-W2</strain>
    </source>
</reference>
<feature type="compositionally biased region" description="Polar residues" evidence="2">
    <location>
        <begin position="394"/>
        <end position="403"/>
    </location>
</feature>
<evidence type="ECO:0000256" key="1">
    <source>
        <dbReference type="RuleBase" id="RU363090"/>
    </source>
</evidence>
<dbReference type="GO" id="GO:0046854">
    <property type="term" value="P:phosphatidylinositol phosphate biosynthetic process"/>
    <property type="evidence" value="ECO:0007669"/>
    <property type="project" value="TreeGrafter"/>
</dbReference>
<comment type="caution">
    <text evidence="3">The sequence shown here is derived from an EMBL/GenBank/DDBJ whole genome shotgun (WGS) entry which is preliminary data.</text>
</comment>
<comment type="similarity">
    <text evidence="1">Belongs to the inositol phosphokinase (IPK) family.</text>
</comment>
<evidence type="ECO:0000256" key="2">
    <source>
        <dbReference type="SAM" id="MobiDB-lite"/>
    </source>
</evidence>
<gene>
    <name evidence="3" type="ORF">AYI69_g1548</name>
</gene>
<feature type="region of interest" description="Disordered" evidence="2">
    <location>
        <begin position="366"/>
        <end position="412"/>
    </location>
</feature>
<accession>A0A1R1YPZ4</accession>
<protein>
    <recommendedName>
        <fullName evidence="1">Kinase</fullName>
        <ecNumber evidence="1">2.7.-.-</ecNumber>
    </recommendedName>
</protein>
<dbReference type="GO" id="GO:0005634">
    <property type="term" value="C:nucleus"/>
    <property type="evidence" value="ECO:0007669"/>
    <property type="project" value="TreeGrafter"/>
</dbReference>
<dbReference type="Proteomes" id="UP000187429">
    <property type="component" value="Unassembled WGS sequence"/>
</dbReference>
<feature type="compositionally biased region" description="Low complexity" evidence="2">
    <location>
        <begin position="101"/>
        <end position="110"/>
    </location>
</feature>
<feature type="region of interest" description="Disordered" evidence="2">
    <location>
        <begin position="427"/>
        <end position="462"/>
    </location>
</feature>
<proteinExistence type="inferred from homology"/>
<feature type="compositionally biased region" description="Polar residues" evidence="2">
    <location>
        <begin position="118"/>
        <end position="129"/>
    </location>
</feature>
<dbReference type="GO" id="GO:0032958">
    <property type="term" value="P:inositol phosphate biosynthetic process"/>
    <property type="evidence" value="ECO:0007669"/>
    <property type="project" value="InterPro"/>
</dbReference>
<dbReference type="AlphaFoldDB" id="A0A1R1YPZ4"/>
<dbReference type="EMBL" id="LSSM01000421">
    <property type="protein sequence ID" value="OMJ28964.1"/>
    <property type="molecule type" value="Genomic_DNA"/>
</dbReference>
<evidence type="ECO:0000313" key="3">
    <source>
        <dbReference type="EMBL" id="OMJ28964.1"/>
    </source>
</evidence>
<dbReference type="GO" id="GO:0005737">
    <property type="term" value="C:cytoplasm"/>
    <property type="evidence" value="ECO:0007669"/>
    <property type="project" value="TreeGrafter"/>
</dbReference>
<keyword evidence="1" id="KW-0808">Transferase</keyword>
<organism evidence="3 4">
    <name type="scientific">Smittium culicis</name>
    <dbReference type="NCBI Taxonomy" id="133412"/>
    <lineage>
        <taxon>Eukaryota</taxon>
        <taxon>Fungi</taxon>
        <taxon>Fungi incertae sedis</taxon>
        <taxon>Zoopagomycota</taxon>
        <taxon>Kickxellomycotina</taxon>
        <taxon>Harpellomycetes</taxon>
        <taxon>Harpellales</taxon>
        <taxon>Legeriomycetaceae</taxon>
        <taxon>Smittium</taxon>
    </lineage>
</organism>
<evidence type="ECO:0000313" key="4">
    <source>
        <dbReference type="Proteomes" id="UP000187429"/>
    </source>
</evidence>
<dbReference type="OrthoDB" id="2573163at2759"/>
<dbReference type="PANTHER" id="PTHR12400">
    <property type="entry name" value="INOSITOL POLYPHOSPHATE KINASE"/>
    <property type="match status" value="1"/>
</dbReference>